<organism evidence="1 2">
    <name type="scientific">Noviherbaspirillum saxi</name>
    <dbReference type="NCBI Taxonomy" id="2320863"/>
    <lineage>
        <taxon>Bacteria</taxon>
        <taxon>Pseudomonadati</taxon>
        <taxon>Pseudomonadota</taxon>
        <taxon>Betaproteobacteria</taxon>
        <taxon>Burkholderiales</taxon>
        <taxon>Oxalobacteraceae</taxon>
        <taxon>Noviherbaspirillum</taxon>
    </lineage>
</organism>
<gene>
    <name evidence="1" type="ORF">D3871_24850</name>
</gene>
<proteinExistence type="predicted"/>
<sequence length="172" mass="19061">MSKALSRRSFLKVGVVGGLALATAGSIYRLVRDPETPRRFVLDERTRNVLAAVAPVILTGALHPGSDDVQAVIERIEGAIQQLPLKVQKEIQDLFALLTLAPTRRFLAGLPDDWRIAKQEEIAAFLQSWRLHRIGMLQTAYHALHDLVVGPWYADESTWASIGYPGPIKELS</sequence>
<comment type="caution">
    <text evidence="1">The sequence shown here is derived from an EMBL/GenBank/DDBJ whole genome shotgun (WGS) entry which is preliminary data.</text>
</comment>
<reference evidence="2" key="1">
    <citation type="submission" date="2018-09" db="EMBL/GenBank/DDBJ databases">
        <authorList>
            <person name="Zhu H."/>
        </authorList>
    </citation>
    <scope>NUCLEOTIDE SEQUENCE [LARGE SCALE GENOMIC DNA]</scope>
    <source>
        <strain evidence="2">K1R23-30</strain>
    </source>
</reference>
<dbReference type="Proteomes" id="UP000265955">
    <property type="component" value="Unassembled WGS sequence"/>
</dbReference>
<dbReference type="AlphaFoldDB" id="A0A3A3FEZ0"/>
<dbReference type="PROSITE" id="PS51318">
    <property type="entry name" value="TAT"/>
    <property type="match status" value="1"/>
</dbReference>
<dbReference type="EMBL" id="QYUO01000003">
    <property type="protein sequence ID" value="RJF91906.1"/>
    <property type="molecule type" value="Genomic_DNA"/>
</dbReference>
<evidence type="ECO:0000313" key="1">
    <source>
        <dbReference type="EMBL" id="RJF91906.1"/>
    </source>
</evidence>
<name>A0A3A3FEZ0_9BURK</name>
<keyword evidence="2" id="KW-1185">Reference proteome</keyword>
<accession>A0A3A3FEZ0</accession>
<dbReference type="OrthoDB" id="329761at2"/>
<dbReference type="InterPro" id="IPR006311">
    <property type="entry name" value="TAT_signal"/>
</dbReference>
<evidence type="ECO:0000313" key="2">
    <source>
        <dbReference type="Proteomes" id="UP000265955"/>
    </source>
</evidence>
<dbReference type="RefSeq" id="WP_119771804.1">
    <property type="nucleotide sequence ID" value="NZ_QYUO01000003.1"/>
</dbReference>
<evidence type="ECO:0008006" key="3">
    <source>
        <dbReference type="Google" id="ProtNLM"/>
    </source>
</evidence>
<protein>
    <recommendedName>
        <fullName evidence="3">Tat (Twin-arginine translocation) pathway signal sequence</fullName>
    </recommendedName>
</protein>